<evidence type="ECO:0000313" key="2">
    <source>
        <dbReference type="EMBL" id="SEA93163.1"/>
    </source>
</evidence>
<name>A0A1H4F798_9RHOB</name>
<evidence type="ECO:0000313" key="3">
    <source>
        <dbReference type="Proteomes" id="UP000198703"/>
    </source>
</evidence>
<proteinExistence type="predicted"/>
<dbReference type="AlphaFoldDB" id="A0A1H4F798"/>
<sequence>MTRLALAAAIALVLLAAFGLGWLGCALWRRRAARRGDGGHVERIGALAARLHATEVEAAAALRRAEAAEAEAAAVRAALQGAEAAARAAAGAEHAAALREAKAELAAAMGALGDARREVAALRRASTAPSDTA</sequence>
<feature type="coiled-coil region" evidence="1">
    <location>
        <begin position="51"/>
        <end position="118"/>
    </location>
</feature>
<dbReference type="RefSeq" id="WP_093255766.1">
    <property type="nucleotide sequence ID" value="NZ_FNQM01000019.1"/>
</dbReference>
<keyword evidence="3" id="KW-1185">Reference proteome</keyword>
<reference evidence="2 3" key="1">
    <citation type="submission" date="2016-10" db="EMBL/GenBank/DDBJ databases">
        <authorList>
            <person name="de Groot N.N."/>
        </authorList>
    </citation>
    <scope>NUCLEOTIDE SEQUENCE [LARGE SCALE GENOMIC DNA]</scope>
    <source>
        <strain evidence="2 3">DSM 15345</strain>
    </source>
</reference>
<organism evidence="2 3">
    <name type="scientific">Rubrimonas cliftonensis</name>
    <dbReference type="NCBI Taxonomy" id="89524"/>
    <lineage>
        <taxon>Bacteria</taxon>
        <taxon>Pseudomonadati</taxon>
        <taxon>Pseudomonadota</taxon>
        <taxon>Alphaproteobacteria</taxon>
        <taxon>Rhodobacterales</taxon>
        <taxon>Paracoccaceae</taxon>
        <taxon>Rubrimonas</taxon>
    </lineage>
</organism>
<dbReference type="Proteomes" id="UP000198703">
    <property type="component" value="Unassembled WGS sequence"/>
</dbReference>
<protein>
    <submittedName>
        <fullName evidence="2">Uncharacterized protein</fullName>
    </submittedName>
</protein>
<gene>
    <name evidence="2" type="ORF">SAMN05444370_11917</name>
</gene>
<dbReference type="EMBL" id="FNQM01000019">
    <property type="protein sequence ID" value="SEA93163.1"/>
    <property type="molecule type" value="Genomic_DNA"/>
</dbReference>
<accession>A0A1H4F798</accession>
<dbReference type="PROSITE" id="PS51257">
    <property type="entry name" value="PROKAR_LIPOPROTEIN"/>
    <property type="match status" value="1"/>
</dbReference>
<evidence type="ECO:0000256" key="1">
    <source>
        <dbReference type="SAM" id="Coils"/>
    </source>
</evidence>
<keyword evidence="1" id="KW-0175">Coiled coil</keyword>